<evidence type="ECO:0000313" key="3">
    <source>
        <dbReference type="Proteomes" id="UP000319383"/>
    </source>
</evidence>
<protein>
    <submittedName>
        <fullName evidence="2">Uncharacterized protein</fullName>
    </submittedName>
</protein>
<evidence type="ECO:0000256" key="1">
    <source>
        <dbReference type="SAM" id="Phobius"/>
    </source>
</evidence>
<keyword evidence="1" id="KW-1133">Transmembrane helix</keyword>
<dbReference type="EMBL" id="CP036276">
    <property type="protein sequence ID" value="QDU44395.1"/>
    <property type="molecule type" value="Genomic_DNA"/>
</dbReference>
<name>A0A517ZPI3_9PLAN</name>
<keyword evidence="3" id="KW-1185">Reference proteome</keyword>
<dbReference type="KEGG" id="sdyn:Mal52_28760"/>
<keyword evidence="1" id="KW-0472">Membrane</keyword>
<dbReference type="Proteomes" id="UP000319383">
    <property type="component" value="Chromosome"/>
</dbReference>
<accession>A0A517ZPI3</accession>
<proteinExistence type="predicted"/>
<dbReference type="AlphaFoldDB" id="A0A517ZPI3"/>
<feature type="transmembrane region" description="Helical" evidence="1">
    <location>
        <begin position="7"/>
        <end position="26"/>
    </location>
</feature>
<gene>
    <name evidence="2" type="ORF">Mal52_28760</name>
</gene>
<organism evidence="2 3">
    <name type="scientific">Symmachiella dynata</name>
    <dbReference type="NCBI Taxonomy" id="2527995"/>
    <lineage>
        <taxon>Bacteria</taxon>
        <taxon>Pseudomonadati</taxon>
        <taxon>Planctomycetota</taxon>
        <taxon>Planctomycetia</taxon>
        <taxon>Planctomycetales</taxon>
        <taxon>Planctomycetaceae</taxon>
        <taxon>Symmachiella</taxon>
    </lineage>
</organism>
<keyword evidence="1" id="KW-0812">Transmembrane</keyword>
<evidence type="ECO:0000313" key="2">
    <source>
        <dbReference type="EMBL" id="QDU44395.1"/>
    </source>
</evidence>
<feature type="transmembrane region" description="Helical" evidence="1">
    <location>
        <begin position="87"/>
        <end position="108"/>
    </location>
</feature>
<sequence length="136" mass="15145">MIMLWSHICYLTFSVLITVLVGQTLYKHGRLFLIDIFAGNIPTADAVNRLLRAGYYLTNIALVSLGIRYGGEADTLQSFVELFTYKVGWVMLILGGMHFFNLIVLFSIRWPDKATATLESLACGVETPANCRPHGS</sequence>
<dbReference type="RefSeq" id="WP_145376762.1">
    <property type="nucleotide sequence ID" value="NZ_CP036276.1"/>
</dbReference>
<reference evidence="2 3" key="1">
    <citation type="submission" date="2019-02" db="EMBL/GenBank/DDBJ databases">
        <title>Deep-cultivation of Planctomycetes and their phenomic and genomic characterization uncovers novel biology.</title>
        <authorList>
            <person name="Wiegand S."/>
            <person name="Jogler M."/>
            <person name="Boedeker C."/>
            <person name="Pinto D."/>
            <person name="Vollmers J."/>
            <person name="Rivas-Marin E."/>
            <person name="Kohn T."/>
            <person name="Peeters S.H."/>
            <person name="Heuer A."/>
            <person name="Rast P."/>
            <person name="Oberbeckmann S."/>
            <person name="Bunk B."/>
            <person name="Jeske O."/>
            <person name="Meyerdierks A."/>
            <person name="Storesund J.E."/>
            <person name="Kallscheuer N."/>
            <person name="Luecker S."/>
            <person name="Lage O.M."/>
            <person name="Pohl T."/>
            <person name="Merkel B.J."/>
            <person name="Hornburger P."/>
            <person name="Mueller R.-W."/>
            <person name="Bruemmer F."/>
            <person name="Labrenz M."/>
            <person name="Spormann A.M."/>
            <person name="Op den Camp H."/>
            <person name="Overmann J."/>
            <person name="Amann R."/>
            <person name="Jetten M.S.M."/>
            <person name="Mascher T."/>
            <person name="Medema M.H."/>
            <person name="Devos D.P."/>
            <person name="Kaster A.-K."/>
            <person name="Ovreas L."/>
            <person name="Rohde M."/>
            <person name="Galperin M.Y."/>
            <person name="Jogler C."/>
        </authorList>
    </citation>
    <scope>NUCLEOTIDE SEQUENCE [LARGE SCALE GENOMIC DNA]</scope>
    <source>
        <strain evidence="2 3">Mal52</strain>
    </source>
</reference>